<name>A0ABV6QXK6_9ACTN</name>
<comment type="caution">
    <text evidence="3">The sequence shown here is derived from an EMBL/GenBank/DDBJ whole genome shotgun (WGS) entry which is preliminary data.</text>
</comment>
<dbReference type="PANTHER" id="PTHR33055">
    <property type="entry name" value="TRANSPOSASE FOR INSERTION SEQUENCE ELEMENT IS1111A"/>
    <property type="match status" value="1"/>
</dbReference>
<dbReference type="InterPro" id="IPR047650">
    <property type="entry name" value="Transpos_IS110"/>
</dbReference>
<dbReference type="NCBIfam" id="NF033542">
    <property type="entry name" value="transpos_IS110"/>
    <property type="match status" value="1"/>
</dbReference>
<dbReference type="RefSeq" id="WP_380057354.1">
    <property type="nucleotide sequence ID" value="NZ_JBHLTC010000053.1"/>
</dbReference>
<reference evidence="3 4" key="1">
    <citation type="submission" date="2024-09" db="EMBL/GenBank/DDBJ databases">
        <authorList>
            <person name="Sun Q."/>
            <person name="Mori K."/>
        </authorList>
    </citation>
    <scope>NUCLEOTIDE SEQUENCE [LARGE SCALE GENOMIC DNA]</scope>
    <source>
        <strain evidence="3 4">CGMCC 1.15906</strain>
    </source>
</reference>
<dbReference type="Pfam" id="PF01548">
    <property type="entry name" value="DEDD_Tnp_IS110"/>
    <property type="match status" value="1"/>
</dbReference>
<evidence type="ECO:0000259" key="1">
    <source>
        <dbReference type="Pfam" id="PF01548"/>
    </source>
</evidence>
<accession>A0ABV6QXK6</accession>
<dbReference type="InterPro" id="IPR002525">
    <property type="entry name" value="Transp_IS110-like_N"/>
</dbReference>
<organism evidence="3 4">
    <name type="scientific">Kribbella deserti</name>
    <dbReference type="NCBI Taxonomy" id="1926257"/>
    <lineage>
        <taxon>Bacteria</taxon>
        <taxon>Bacillati</taxon>
        <taxon>Actinomycetota</taxon>
        <taxon>Actinomycetes</taxon>
        <taxon>Propionibacteriales</taxon>
        <taxon>Kribbellaceae</taxon>
        <taxon>Kribbella</taxon>
    </lineage>
</organism>
<sequence>MRVFCGIDWAEGHHDVALVDEAGQLVAKKRINESVTGFAELAAMFEAAGDTAADPIPVAIETPRGLLVAALRATGRPVFAINPMAVARYRERISVSRTKSDHADAMALANILRTDAHLHRRIAADSELVQSIAVLARAHQDAIWRRTRASNELRSLLREYYPAYLEAFAGKHATNLTHPEARAVLGIAADPAAGAKLSKARLAAALKKAGRRRLLDPRAVELLALLREPRLRQPVLVEQAMGRQALALLATLDVECRNVDDLAQATAEAFQQHPDYAIITSFPGLNDNLGARVLGEIGDDRTRFADARAVKAYAGSAPVTRASGKALSVSFRRIKNDRLAAAGYVWAFAAMANHAPADAHYRRRREHGDRHSSALRNLFNRQLGQLWHCLQTSQPYDPERAFGVGPMPKTAAA</sequence>
<dbReference type="Proteomes" id="UP001589890">
    <property type="component" value="Unassembled WGS sequence"/>
</dbReference>
<dbReference type="InterPro" id="IPR003346">
    <property type="entry name" value="Transposase_20"/>
</dbReference>
<dbReference type="PANTHER" id="PTHR33055:SF3">
    <property type="entry name" value="PUTATIVE TRANSPOSASE FOR IS117-RELATED"/>
    <property type="match status" value="1"/>
</dbReference>
<evidence type="ECO:0000313" key="4">
    <source>
        <dbReference type="Proteomes" id="UP001589890"/>
    </source>
</evidence>
<feature type="domain" description="Transposase IS116/IS110/IS902 C-terminal" evidence="2">
    <location>
        <begin position="277"/>
        <end position="361"/>
    </location>
</feature>
<evidence type="ECO:0000259" key="2">
    <source>
        <dbReference type="Pfam" id="PF02371"/>
    </source>
</evidence>
<proteinExistence type="predicted"/>
<dbReference type="EMBL" id="JBHLTC010000053">
    <property type="protein sequence ID" value="MFC0629378.1"/>
    <property type="molecule type" value="Genomic_DNA"/>
</dbReference>
<protein>
    <submittedName>
        <fullName evidence="3">IS110 family transposase</fullName>
    </submittedName>
</protein>
<keyword evidence="4" id="KW-1185">Reference proteome</keyword>
<gene>
    <name evidence="3" type="ORF">ACFFGN_35255</name>
</gene>
<dbReference type="Pfam" id="PF02371">
    <property type="entry name" value="Transposase_20"/>
    <property type="match status" value="1"/>
</dbReference>
<evidence type="ECO:0000313" key="3">
    <source>
        <dbReference type="EMBL" id="MFC0629378.1"/>
    </source>
</evidence>
<feature type="domain" description="Transposase IS110-like N-terminal" evidence="1">
    <location>
        <begin position="5"/>
        <end position="162"/>
    </location>
</feature>